<proteinExistence type="predicted"/>
<accession>A0ABQ9ZKV8</accession>
<gene>
    <name evidence="1" type="ORF">OUZ56_025920</name>
</gene>
<protein>
    <submittedName>
        <fullName evidence="1">Uncharacterized protein</fullName>
    </submittedName>
</protein>
<reference evidence="1 2" key="1">
    <citation type="journal article" date="2023" name="Nucleic Acids Res.">
        <title>The hologenome of Daphnia magna reveals possible DNA methylation and microbiome-mediated evolution of the host genome.</title>
        <authorList>
            <person name="Chaturvedi A."/>
            <person name="Li X."/>
            <person name="Dhandapani V."/>
            <person name="Marshall H."/>
            <person name="Kissane S."/>
            <person name="Cuenca-Cambronero M."/>
            <person name="Asole G."/>
            <person name="Calvet F."/>
            <person name="Ruiz-Romero M."/>
            <person name="Marangio P."/>
            <person name="Guigo R."/>
            <person name="Rago D."/>
            <person name="Mirbahai L."/>
            <person name="Eastwood N."/>
            <person name="Colbourne J.K."/>
            <person name="Zhou J."/>
            <person name="Mallon E."/>
            <person name="Orsini L."/>
        </authorList>
    </citation>
    <scope>NUCLEOTIDE SEQUENCE [LARGE SCALE GENOMIC DNA]</scope>
    <source>
        <strain evidence="1">LRV0_1</strain>
    </source>
</reference>
<organism evidence="1 2">
    <name type="scientific">Daphnia magna</name>
    <dbReference type="NCBI Taxonomy" id="35525"/>
    <lineage>
        <taxon>Eukaryota</taxon>
        <taxon>Metazoa</taxon>
        <taxon>Ecdysozoa</taxon>
        <taxon>Arthropoda</taxon>
        <taxon>Crustacea</taxon>
        <taxon>Branchiopoda</taxon>
        <taxon>Diplostraca</taxon>
        <taxon>Cladocera</taxon>
        <taxon>Anomopoda</taxon>
        <taxon>Daphniidae</taxon>
        <taxon>Daphnia</taxon>
    </lineage>
</organism>
<keyword evidence="2" id="KW-1185">Reference proteome</keyword>
<name>A0ABQ9ZKV8_9CRUS</name>
<dbReference type="EMBL" id="JAOYFB010000004">
    <property type="protein sequence ID" value="KAK4013388.1"/>
    <property type="molecule type" value="Genomic_DNA"/>
</dbReference>
<comment type="caution">
    <text evidence="1">The sequence shown here is derived from an EMBL/GenBank/DDBJ whole genome shotgun (WGS) entry which is preliminary data.</text>
</comment>
<evidence type="ECO:0000313" key="2">
    <source>
        <dbReference type="Proteomes" id="UP001234178"/>
    </source>
</evidence>
<sequence>MNNSNCSHTGNRTRASWVKARYPASPAVSPTQVGHPLVNYLNSYGLWLQQSRKSVLKLKLKQ</sequence>
<dbReference type="Proteomes" id="UP001234178">
    <property type="component" value="Unassembled WGS sequence"/>
</dbReference>
<evidence type="ECO:0000313" key="1">
    <source>
        <dbReference type="EMBL" id="KAK4013388.1"/>
    </source>
</evidence>